<proteinExistence type="predicted"/>
<dbReference type="InterPro" id="IPR002156">
    <property type="entry name" value="RNaseH_domain"/>
</dbReference>
<dbReference type="EMBL" id="DF973340">
    <property type="protein sequence ID" value="GAU26714.1"/>
    <property type="molecule type" value="Genomic_DNA"/>
</dbReference>
<dbReference type="GO" id="GO:0004523">
    <property type="term" value="F:RNA-DNA hybrid ribonuclease activity"/>
    <property type="evidence" value="ECO:0007669"/>
    <property type="project" value="InterPro"/>
</dbReference>
<evidence type="ECO:0000313" key="2">
    <source>
        <dbReference type="EMBL" id="GAU26714.1"/>
    </source>
</evidence>
<protein>
    <recommendedName>
        <fullName evidence="1">RNase H type-1 domain-containing protein</fullName>
    </recommendedName>
</protein>
<dbReference type="PANTHER" id="PTHR47723:SF13">
    <property type="entry name" value="PUTATIVE-RELATED"/>
    <property type="match status" value="1"/>
</dbReference>
<organism evidence="2 3">
    <name type="scientific">Trifolium subterraneum</name>
    <name type="common">Subterranean clover</name>
    <dbReference type="NCBI Taxonomy" id="3900"/>
    <lineage>
        <taxon>Eukaryota</taxon>
        <taxon>Viridiplantae</taxon>
        <taxon>Streptophyta</taxon>
        <taxon>Embryophyta</taxon>
        <taxon>Tracheophyta</taxon>
        <taxon>Spermatophyta</taxon>
        <taxon>Magnoliopsida</taxon>
        <taxon>eudicotyledons</taxon>
        <taxon>Gunneridae</taxon>
        <taxon>Pentapetalae</taxon>
        <taxon>rosids</taxon>
        <taxon>fabids</taxon>
        <taxon>Fabales</taxon>
        <taxon>Fabaceae</taxon>
        <taxon>Papilionoideae</taxon>
        <taxon>50 kb inversion clade</taxon>
        <taxon>NPAAA clade</taxon>
        <taxon>Hologalegina</taxon>
        <taxon>IRL clade</taxon>
        <taxon>Trifolieae</taxon>
        <taxon>Trifolium</taxon>
    </lineage>
</organism>
<dbReference type="InterPro" id="IPR012337">
    <property type="entry name" value="RNaseH-like_sf"/>
</dbReference>
<dbReference type="PANTHER" id="PTHR47723">
    <property type="entry name" value="OS05G0353850 PROTEIN"/>
    <property type="match status" value="1"/>
</dbReference>
<dbReference type="OrthoDB" id="1436328at2759"/>
<dbReference type="Gene3D" id="3.30.420.10">
    <property type="entry name" value="Ribonuclease H-like superfamily/Ribonuclease H"/>
    <property type="match status" value="1"/>
</dbReference>
<dbReference type="InterPro" id="IPR044730">
    <property type="entry name" value="RNase_H-like_dom_plant"/>
</dbReference>
<evidence type="ECO:0000313" key="3">
    <source>
        <dbReference type="Proteomes" id="UP000242715"/>
    </source>
</evidence>
<dbReference type="CDD" id="cd06222">
    <property type="entry name" value="RNase_H_like"/>
    <property type="match status" value="1"/>
</dbReference>
<sequence>MTGRQFGLPPATYFSSGETKAFMMMISFFQSNLGRHERVQQQVNINWLAPPSGWFALNTDGAAKISASRAGYGGVLRNETGIWIEGFTKALGDTTAYMAELWGIYEGLCLARRREVTRLEMHTDSQIIAQSLQDNKRGSNMGCTLMKKIRRLLEDS</sequence>
<dbReference type="SUPFAM" id="SSF53098">
    <property type="entry name" value="Ribonuclease H-like"/>
    <property type="match status" value="1"/>
</dbReference>
<dbReference type="Pfam" id="PF13456">
    <property type="entry name" value="RVT_3"/>
    <property type="match status" value="1"/>
</dbReference>
<name>A0A2Z6M2C0_TRISU</name>
<feature type="domain" description="RNase H type-1" evidence="1">
    <location>
        <begin position="51"/>
        <end position="156"/>
    </location>
</feature>
<keyword evidence="3" id="KW-1185">Reference proteome</keyword>
<dbReference type="InterPro" id="IPR053151">
    <property type="entry name" value="RNase_H-like"/>
</dbReference>
<dbReference type="Proteomes" id="UP000242715">
    <property type="component" value="Unassembled WGS sequence"/>
</dbReference>
<dbReference type="InterPro" id="IPR036397">
    <property type="entry name" value="RNaseH_sf"/>
</dbReference>
<dbReference type="GO" id="GO:0003676">
    <property type="term" value="F:nucleic acid binding"/>
    <property type="evidence" value="ECO:0007669"/>
    <property type="project" value="InterPro"/>
</dbReference>
<evidence type="ECO:0000259" key="1">
    <source>
        <dbReference type="PROSITE" id="PS50879"/>
    </source>
</evidence>
<dbReference type="PROSITE" id="PS50879">
    <property type="entry name" value="RNASE_H_1"/>
    <property type="match status" value="1"/>
</dbReference>
<gene>
    <name evidence="2" type="ORF">TSUD_314910</name>
</gene>
<accession>A0A2Z6M2C0</accession>
<reference evidence="3" key="1">
    <citation type="journal article" date="2017" name="Front. Plant Sci.">
        <title>Climate Clever Clovers: New Paradigm to Reduce the Environmental Footprint of Ruminants by Breeding Low Methanogenic Forages Utilizing Haplotype Variation.</title>
        <authorList>
            <person name="Kaur P."/>
            <person name="Appels R."/>
            <person name="Bayer P.E."/>
            <person name="Keeble-Gagnere G."/>
            <person name="Wang J."/>
            <person name="Hirakawa H."/>
            <person name="Shirasawa K."/>
            <person name="Vercoe P."/>
            <person name="Stefanova K."/>
            <person name="Durmic Z."/>
            <person name="Nichols P."/>
            <person name="Revell C."/>
            <person name="Isobe S.N."/>
            <person name="Edwards D."/>
            <person name="Erskine W."/>
        </authorList>
    </citation>
    <scope>NUCLEOTIDE SEQUENCE [LARGE SCALE GENOMIC DNA]</scope>
    <source>
        <strain evidence="3">cv. Daliak</strain>
    </source>
</reference>
<dbReference type="AlphaFoldDB" id="A0A2Z6M2C0"/>